<evidence type="ECO:0000313" key="3">
    <source>
        <dbReference type="WBParaSite" id="jg9264"/>
    </source>
</evidence>
<protein>
    <submittedName>
        <fullName evidence="3">Uncharacterized protein</fullName>
    </submittedName>
</protein>
<proteinExistence type="predicted"/>
<keyword evidence="2" id="KW-1185">Reference proteome</keyword>
<accession>A0A915ESA8</accession>
<keyword evidence="1" id="KW-0732">Signal</keyword>
<feature type="chain" id="PRO_5036906518" evidence="1">
    <location>
        <begin position="20"/>
        <end position="545"/>
    </location>
</feature>
<feature type="signal peptide" evidence="1">
    <location>
        <begin position="1"/>
        <end position="19"/>
    </location>
</feature>
<organism evidence="2 3">
    <name type="scientific">Ditylenchus dipsaci</name>
    <dbReference type="NCBI Taxonomy" id="166011"/>
    <lineage>
        <taxon>Eukaryota</taxon>
        <taxon>Metazoa</taxon>
        <taxon>Ecdysozoa</taxon>
        <taxon>Nematoda</taxon>
        <taxon>Chromadorea</taxon>
        <taxon>Rhabditida</taxon>
        <taxon>Tylenchina</taxon>
        <taxon>Tylenchomorpha</taxon>
        <taxon>Sphaerularioidea</taxon>
        <taxon>Anguinidae</taxon>
        <taxon>Anguininae</taxon>
        <taxon>Ditylenchus</taxon>
    </lineage>
</organism>
<dbReference type="AlphaFoldDB" id="A0A915ESA8"/>
<evidence type="ECO:0000313" key="2">
    <source>
        <dbReference type="Proteomes" id="UP000887574"/>
    </source>
</evidence>
<dbReference type="WBParaSite" id="jg9264">
    <property type="protein sequence ID" value="jg9264"/>
    <property type="gene ID" value="jg9264"/>
</dbReference>
<name>A0A915ESA8_9BILA</name>
<evidence type="ECO:0000256" key="1">
    <source>
        <dbReference type="SAM" id="SignalP"/>
    </source>
</evidence>
<dbReference type="Proteomes" id="UP000887574">
    <property type="component" value="Unplaced"/>
</dbReference>
<reference evidence="3" key="1">
    <citation type="submission" date="2022-11" db="UniProtKB">
        <authorList>
            <consortium name="WormBaseParasite"/>
        </authorList>
    </citation>
    <scope>IDENTIFICATION</scope>
</reference>
<sequence>MRFKDFFILLLLYVPTLIAQNEGVKELLDTLTTAAAPDLDALVELNYLQPKTATYVKAIVPAGSFFAKALLRQIPFPKESQDYRDMKTLHVGMNKTLTEILENVINWRKIFDYNSLKLTYALRVDESLETFNWKVNELADPDLPKTDDQILNSFLYQVIVQQCNEDDLTQQRAEHYAKVIEIFTAIQLRIEHSAGDDYGAELMKKKSIEVQSYVGSIALDAAENFLFKLANATDGNFRTFQAAIQTINIVLKNIETQEPSCFTSSTVEASHYMQEPTFKFVDMIRVHTTELACFAVLCANITYTNKPLDVERYYRRTQHLFSSIINKLKVYVPLKLEQYWPKVAKSVENNVLSKHELYPWSLEKWQRAAEDVRTELDARGDPAWEHQVHLAPPFSGDDVYWAWQCVAARCYFEYSSVGNVNMLVTRHKKTNRPLVAPSAATKFKAANETIYKVLSDNYNIDKLPNLFNLIKAAIAKDFFHSYQIVVIVRKYTGWHDGPAKFPFAAVGPMERTYYGAVPCLQQCSYWNNATGTFRDPEHFEISLFI</sequence>